<name>A0A3B0X7Y1_9ZZZZ</name>
<gene>
    <name evidence="3" type="ORF">MNBD_GAMMA11-2563</name>
</gene>
<dbReference type="Pfam" id="PF13517">
    <property type="entry name" value="FG-GAP_3"/>
    <property type="match status" value="4"/>
</dbReference>
<evidence type="ECO:0000313" key="3">
    <source>
        <dbReference type="EMBL" id="VAW59037.1"/>
    </source>
</evidence>
<dbReference type="PANTHER" id="PTHR16026">
    <property type="entry name" value="CARTILAGE ACIDIC PROTEIN 1"/>
    <property type="match status" value="1"/>
</dbReference>
<dbReference type="AlphaFoldDB" id="A0A3B0X7Y1"/>
<dbReference type="Pfam" id="PF07593">
    <property type="entry name" value="UnbV_ASPIC"/>
    <property type="match status" value="1"/>
</dbReference>
<accession>A0A3B0X7Y1</accession>
<organism evidence="3">
    <name type="scientific">hydrothermal vent metagenome</name>
    <dbReference type="NCBI Taxonomy" id="652676"/>
    <lineage>
        <taxon>unclassified sequences</taxon>
        <taxon>metagenomes</taxon>
        <taxon>ecological metagenomes</taxon>
    </lineage>
</organism>
<dbReference type="InterPro" id="IPR013517">
    <property type="entry name" value="FG-GAP"/>
</dbReference>
<dbReference type="Gene3D" id="2.130.10.130">
    <property type="entry name" value="Integrin alpha, N-terminal"/>
    <property type="match status" value="2"/>
</dbReference>
<dbReference type="PANTHER" id="PTHR16026:SF0">
    <property type="entry name" value="CARTILAGE ACIDIC PROTEIN 1"/>
    <property type="match status" value="1"/>
</dbReference>
<feature type="domain" description="ASPIC/UnbV" evidence="2">
    <location>
        <begin position="479"/>
        <end position="531"/>
    </location>
</feature>
<protein>
    <recommendedName>
        <fullName evidence="2">ASPIC/UnbV domain-containing protein</fullName>
    </recommendedName>
</protein>
<evidence type="ECO:0000259" key="2">
    <source>
        <dbReference type="Pfam" id="PF07593"/>
    </source>
</evidence>
<reference evidence="3" key="1">
    <citation type="submission" date="2018-06" db="EMBL/GenBank/DDBJ databases">
        <authorList>
            <person name="Zhirakovskaya E."/>
        </authorList>
    </citation>
    <scope>NUCLEOTIDE SEQUENCE</scope>
</reference>
<dbReference type="InterPro" id="IPR027039">
    <property type="entry name" value="Crtac1"/>
</dbReference>
<evidence type="ECO:0000256" key="1">
    <source>
        <dbReference type="ARBA" id="ARBA00022729"/>
    </source>
</evidence>
<dbReference type="InterPro" id="IPR028994">
    <property type="entry name" value="Integrin_alpha_N"/>
</dbReference>
<proteinExistence type="predicted"/>
<keyword evidence="1" id="KW-0732">Signal</keyword>
<dbReference type="SUPFAM" id="SSF69318">
    <property type="entry name" value="Integrin alpha N-terminal domain"/>
    <property type="match status" value="1"/>
</dbReference>
<sequence length="557" mass="59261">MQEKQITYTLALSCFIALGGVAGMGKVYAIGPVPDSGTSFEQSAAFAAFERRDGERLGGLAWLDYDGDGDLDMISTNGRGQSSGLFRNDGEGVFSDVTQASGLISLSGNSGVVVGDIDNDGYPDVFMSGEGNFVGPVQSGTKLFHNNGDGTFSDISASANVPGGATALSAAMADINNDGYLDLFVTAEGHLGLAFPPARQDTDRLYLNNGDLTFTDISETAGMPGQGSCASSFSDYDNDGWMDLFIAVCNDVSFAPTPFHLLRNNHDNTFTDVAAEAGLTGAGYWMSVSLGDIDNDGDFDLFSTNFGPLDPRNLGFGLNNAHVLYRNNGDGTYTDTADEALGLNQFSWGSTFADFDNDGFVDLFFAGALPPFGLVGPGPLGNPGHLFMNNQQSGFIEDETAIALDLSADYVSGIAQADFDGNGFPDIAVSRTVYLLPPDPITGERAEAGSGEPVLLSNNGNGNDWLTVQLVGEQSNRMAIGARIEVITRHAHQYREIRAGSSFLSSESPWPVFGLGKDHHALVNVSWPSGLNEWYFGHHRQTLRLVEGSGLFQSYRQ</sequence>
<dbReference type="EMBL" id="UOFG01000059">
    <property type="protein sequence ID" value="VAW59037.1"/>
    <property type="molecule type" value="Genomic_DNA"/>
</dbReference>
<dbReference type="InterPro" id="IPR011519">
    <property type="entry name" value="UnbV_ASPIC"/>
</dbReference>